<evidence type="ECO:0000313" key="13">
    <source>
        <dbReference type="EMBL" id="NVN30362.1"/>
    </source>
</evidence>
<dbReference type="Pfam" id="PF00265">
    <property type="entry name" value="TK"/>
    <property type="match status" value="1"/>
</dbReference>
<evidence type="ECO:0000313" key="12">
    <source>
        <dbReference type="EMBL" id="MBB3173039.1"/>
    </source>
</evidence>
<reference evidence="13 15" key="1">
    <citation type="submission" date="2020-06" db="EMBL/GenBank/DDBJ databases">
        <title>Description of novel acetic acid bacteria.</title>
        <authorList>
            <person name="Sombolestani A."/>
        </authorList>
    </citation>
    <scope>NUCLEOTIDE SEQUENCE [LARGE SCALE GENOMIC DNA]</scope>
    <source>
        <strain evidence="13 15">LMG 26838</strain>
    </source>
</reference>
<dbReference type="PIRSF" id="PIRSF035805">
    <property type="entry name" value="TK_cell"/>
    <property type="match status" value="1"/>
</dbReference>
<sequence length="195" mass="20999">MPTEPAGATRGRLTVITGPMFAGKSARLIAEARKAGHEGMAIAVLKPAFDDRGARGLVSSRDGSSIGCESVGAWPDLAWPTRLVFIDEAQFLTGANYRGDLIADIERALDAGLDVMVSGLDTDYHRTPFAVMAELAARADAHLHLAARCHRCGQPARWTAKRAETGRLLEVGDDELYEARCDMHWTEPSAACHGQ</sequence>
<evidence type="ECO:0000256" key="2">
    <source>
        <dbReference type="ARBA" id="ARBA00012118"/>
    </source>
</evidence>
<dbReference type="AlphaFoldDB" id="A0A839V0G5"/>
<protein>
    <recommendedName>
        <fullName evidence="2 10">Thymidine kinase</fullName>
        <ecNumber evidence="2 10">2.7.1.21</ecNumber>
    </recommendedName>
</protein>
<evidence type="ECO:0000256" key="4">
    <source>
        <dbReference type="ARBA" id="ARBA00022679"/>
    </source>
</evidence>
<gene>
    <name evidence="12" type="ORF">FHR90_000857</name>
    <name evidence="13" type="ORF">HUK83_08445</name>
</gene>
<evidence type="ECO:0000313" key="14">
    <source>
        <dbReference type="Proteomes" id="UP000557688"/>
    </source>
</evidence>
<dbReference type="EC" id="2.7.1.21" evidence="2 10"/>
<evidence type="ECO:0000256" key="7">
    <source>
        <dbReference type="ARBA" id="ARBA00022840"/>
    </source>
</evidence>
<organism evidence="12 14">
    <name type="scientific">Endobacter medicaginis</name>
    <dbReference type="NCBI Taxonomy" id="1181271"/>
    <lineage>
        <taxon>Bacteria</taxon>
        <taxon>Pseudomonadati</taxon>
        <taxon>Pseudomonadota</taxon>
        <taxon>Alphaproteobacteria</taxon>
        <taxon>Acetobacterales</taxon>
        <taxon>Acetobacteraceae</taxon>
        <taxon>Endobacter</taxon>
    </lineage>
</organism>
<evidence type="ECO:0000256" key="8">
    <source>
        <dbReference type="PIRSR" id="PIRSR035805-1"/>
    </source>
</evidence>
<comment type="catalytic activity">
    <reaction evidence="10">
        <text>thymidine + ATP = dTMP + ADP + H(+)</text>
        <dbReference type="Rhea" id="RHEA:19129"/>
        <dbReference type="ChEBI" id="CHEBI:15378"/>
        <dbReference type="ChEBI" id="CHEBI:17748"/>
        <dbReference type="ChEBI" id="CHEBI:30616"/>
        <dbReference type="ChEBI" id="CHEBI:63528"/>
        <dbReference type="ChEBI" id="CHEBI:456216"/>
        <dbReference type="EC" id="2.7.1.21"/>
    </reaction>
</comment>
<keyword evidence="5 10" id="KW-0547">Nucleotide-binding</keyword>
<dbReference type="SUPFAM" id="SSF57716">
    <property type="entry name" value="Glucocorticoid receptor-like (DNA-binding domain)"/>
    <property type="match status" value="1"/>
</dbReference>
<comment type="similarity">
    <text evidence="1 11">Belongs to the thymidine kinase family.</text>
</comment>
<dbReference type="GO" id="GO:0046104">
    <property type="term" value="P:thymidine metabolic process"/>
    <property type="evidence" value="ECO:0007669"/>
    <property type="project" value="TreeGrafter"/>
</dbReference>
<evidence type="ECO:0000256" key="5">
    <source>
        <dbReference type="ARBA" id="ARBA00022741"/>
    </source>
</evidence>
<keyword evidence="3 10" id="KW-0237">DNA synthesis</keyword>
<feature type="active site" description="Proton acceptor" evidence="8">
    <location>
        <position position="88"/>
    </location>
</feature>
<dbReference type="EMBL" id="JACHXV010000003">
    <property type="protein sequence ID" value="MBB3173039.1"/>
    <property type="molecule type" value="Genomic_DNA"/>
</dbReference>
<evidence type="ECO:0000256" key="1">
    <source>
        <dbReference type="ARBA" id="ARBA00007587"/>
    </source>
</evidence>
<dbReference type="GO" id="GO:0071897">
    <property type="term" value="P:DNA biosynthetic process"/>
    <property type="evidence" value="ECO:0007669"/>
    <property type="project" value="UniProtKB-KW"/>
</dbReference>
<dbReference type="Proteomes" id="UP000565205">
    <property type="component" value="Unassembled WGS sequence"/>
</dbReference>
<evidence type="ECO:0000256" key="10">
    <source>
        <dbReference type="RuleBase" id="RU000544"/>
    </source>
</evidence>
<dbReference type="EMBL" id="JABXXQ010000140">
    <property type="protein sequence ID" value="NVN30362.1"/>
    <property type="molecule type" value="Genomic_DNA"/>
</dbReference>
<evidence type="ECO:0000313" key="15">
    <source>
        <dbReference type="Proteomes" id="UP000565205"/>
    </source>
</evidence>
<dbReference type="Proteomes" id="UP000557688">
    <property type="component" value="Unassembled WGS sequence"/>
</dbReference>
<dbReference type="PANTHER" id="PTHR11441:SF0">
    <property type="entry name" value="THYMIDINE KINASE, CYTOSOLIC"/>
    <property type="match status" value="1"/>
</dbReference>
<dbReference type="GO" id="GO:0005829">
    <property type="term" value="C:cytosol"/>
    <property type="evidence" value="ECO:0007669"/>
    <property type="project" value="TreeGrafter"/>
</dbReference>
<comment type="caution">
    <text evidence="12">The sequence shown here is derived from an EMBL/GenBank/DDBJ whole genome shotgun (WGS) entry which is preliminary data.</text>
</comment>
<dbReference type="Gene3D" id="3.40.50.300">
    <property type="entry name" value="P-loop containing nucleotide triphosphate hydrolases"/>
    <property type="match status" value="1"/>
</dbReference>
<evidence type="ECO:0000256" key="3">
    <source>
        <dbReference type="ARBA" id="ARBA00022634"/>
    </source>
</evidence>
<dbReference type="GO" id="GO:0004797">
    <property type="term" value="F:thymidine kinase activity"/>
    <property type="evidence" value="ECO:0007669"/>
    <property type="project" value="UniProtKB-EC"/>
</dbReference>
<feature type="binding site" evidence="9">
    <location>
        <position position="177"/>
    </location>
    <ligand>
        <name>substrate</name>
    </ligand>
</feature>
<dbReference type="PANTHER" id="PTHR11441">
    <property type="entry name" value="THYMIDINE KINASE"/>
    <property type="match status" value="1"/>
</dbReference>
<dbReference type="RefSeq" id="WP_176623832.1">
    <property type="nucleotide sequence ID" value="NZ_JABXXQ010000140.1"/>
</dbReference>
<proteinExistence type="inferred from homology"/>
<name>A0A839V0G5_9PROT</name>
<reference evidence="12 14" key="2">
    <citation type="submission" date="2020-08" db="EMBL/GenBank/DDBJ databases">
        <title>Genomic Encyclopedia of Type Strains, Phase III (KMG-III): the genomes of soil and plant-associated and newly described type strains.</title>
        <authorList>
            <person name="Whitman W."/>
        </authorList>
    </citation>
    <scope>NUCLEOTIDE SEQUENCE [LARGE SCALE GENOMIC DNA]</scope>
    <source>
        <strain evidence="12 14">CECT 8088</strain>
    </source>
</reference>
<dbReference type="Gene3D" id="3.30.60.20">
    <property type="match status" value="1"/>
</dbReference>
<evidence type="ECO:0000256" key="9">
    <source>
        <dbReference type="PIRSR" id="PIRSR035805-2"/>
    </source>
</evidence>
<dbReference type="InterPro" id="IPR027417">
    <property type="entry name" value="P-loop_NTPase"/>
</dbReference>
<evidence type="ECO:0000256" key="11">
    <source>
        <dbReference type="RuleBase" id="RU004165"/>
    </source>
</evidence>
<keyword evidence="4 10" id="KW-0808">Transferase</keyword>
<keyword evidence="14" id="KW-1185">Reference proteome</keyword>
<dbReference type="GO" id="GO:0005524">
    <property type="term" value="F:ATP binding"/>
    <property type="evidence" value="ECO:0007669"/>
    <property type="project" value="UniProtKB-KW"/>
</dbReference>
<dbReference type="SUPFAM" id="SSF52540">
    <property type="entry name" value="P-loop containing nucleoside triphosphate hydrolases"/>
    <property type="match status" value="1"/>
</dbReference>
<evidence type="ECO:0000256" key="6">
    <source>
        <dbReference type="ARBA" id="ARBA00022777"/>
    </source>
</evidence>
<keyword evidence="7 10" id="KW-0067">ATP-binding</keyword>
<dbReference type="InterPro" id="IPR001267">
    <property type="entry name" value="Thymidine_kinase"/>
</dbReference>
<accession>A0A839V0G5</accession>
<keyword evidence="6 10" id="KW-0418">Kinase</keyword>